<dbReference type="InterPro" id="IPR003689">
    <property type="entry name" value="ZIP"/>
</dbReference>
<keyword evidence="2 5" id="KW-0812">Transmembrane</keyword>
<protein>
    <submittedName>
        <fullName evidence="6">ZIP family metal transporter</fullName>
    </submittedName>
</protein>
<proteinExistence type="predicted"/>
<dbReference type="RefSeq" id="WP_271690150.1">
    <property type="nucleotide sequence ID" value="NZ_CP116424.1"/>
</dbReference>
<feature type="transmembrane region" description="Helical" evidence="5">
    <location>
        <begin position="35"/>
        <end position="55"/>
    </location>
</feature>
<dbReference type="PANTHER" id="PTHR11040">
    <property type="entry name" value="ZINC/IRON TRANSPORTER"/>
    <property type="match status" value="1"/>
</dbReference>
<dbReference type="Proteomes" id="UP001210770">
    <property type="component" value="Plasmid unnamed1"/>
</dbReference>
<dbReference type="EMBL" id="CP116424">
    <property type="protein sequence ID" value="WCE72095.1"/>
    <property type="molecule type" value="Genomic_DNA"/>
</dbReference>
<feature type="transmembrane region" description="Helical" evidence="5">
    <location>
        <begin position="176"/>
        <end position="209"/>
    </location>
</feature>
<evidence type="ECO:0000256" key="5">
    <source>
        <dbReference type="SAM" id="Phobius"/>
    </source>
</evidence>
<dbReference type="AlphaFoldDB" id="A0AAX3LUB6"/>
<keyword evidence="3 5" id="KW-1133">Transmembrane helix</keyword>
<name>A0AAX3LUB6_9RHOB</name>
<feature type="transmembrane region" description="Helical" evidence="5">
    <location>
        <begin position="6"/>
        <end position="28"/>
    </location>
</feature>
<evidence type="ECO:0000256" key="2">
    <source>
        <dbReference type="ARBA" id="ARBA00022692"/>
    </source>
</evidence>
<keyword evidence="4 5" id="KW-0472">Membrane</keyword>
<geneLocation type="plasmid" evidence="6 7">
    <name>unnamed1</name>
</geneLocation>
<sequence>MDPVFAVFVAAIVTALATGLGPLPFLIWRSMTPKAVSVCNGIAAGLMIAASFSLLQEGADLGPIRTIFGLVGGLLFIALSHKLIERKEDFHIGAIKGADAIKMLMIVGIMTLHSAAEGVGVGVAFAGEDNLGEFITAAIAVHNIPEGLAIALVLVPRGARVWQAMGWSVFSSLPQPTLAVPSFMFVTFFTPFLPVGLGLAAGAMIWMTLSELIPEALENAASPMIASAVTMSIAGMLLFELMLRAF</sequence>
<dbReference type="PANTHER" id="PTHR11040:SF70">
    <property type="entry name" value="OS05G0316100 PROTEIN"/>
    <property type="match status" value="1"/>
</dbReference>
<accession>A0AAX3LUB6</accession>
<comment type="subcellular location">
    <subcellularLocation>
        <location evidence="1">Membrane</location>
        <topology evidence="1">Multi-pass membrane protein</topology>
    </subcellularLocation>
</comment>
<evidence type="ECO:0000256" key="1">
    <source>
        <dbReference type="ARBA" id="ARBA00004141"/>
    </source>
</evidence>
<feature type="transmembrane region" description="Helical" evidence="5">
    <location>
        <begin position="67"/>
        <end position="84"/>
    </location>
</feature>
<feature type="transmembrane region" description="Helical" evidence="5">
    <location>
        <begin position="104"/>
        <end position="125"/>
    </location>
</feature>
<dbReference type="GO" id="GO:0016020">
    <property type="term" value="C:membrane"/>
    <property type="evidence" value="ECO:0007669"/>
    <property type="project" value="UniProtKB-SubCell"/>
</dbReference>
<evidence type="ECO:0000313" key="6">
    <source>
        <dbReference type="EMBL" id="WCE72095.1"/>
    </source>
</evidence>
<feature type="transmembrane region" description="Helical" evidence="5">
    <location>
        <begin position="221"/>
        <end position="243"/>
    </location>
</feature>
<organism evidence="6 7">
    <name type="scientific">Sulfitobacter faviae</name>
    <dbReference type="NCBI Taxonomy" id="1775881"/>
    <lineage>
        <taxon>Bacteria</taxon>
        <taxon>Pseudomonadati</taxon>
        <taxon>Pseudomonadota</taxon>
        <taxon>Alphaproteobacteria</taxon>
        <taxon>Rhodobacterales</taxon>
        <taxon>Roseobacteraceae</taxon>
        <taxon>Sulfitobacter</taxon>
    </lineage>
</organism>
<gene>
    <name evidence="6" type="ORF">PL336_16510</name>
</gene>
<feature type="transmembrane region" description="Helical" evidence="5">
    <location>
        <begin position="131"/>
        <end position="155"/>
    </location>
</feature>
<evidence type="ECO:0000313" key="7">
    <source>
        <dbReference type="Proteomes" id="UP001210770"/>
    </source>
</evidence>
<reference evidence="6" key="1">
    <citation type="submission" date="2023-01" db="EMBL/GenBank/DDBJ databases">
        <title>Comparative genomic analysis of cold water coral derived Sulfitobacter faviae: insights into their metabolism and habitat adaptation.</title>
        <authorList>
            <person name="Guo Y."/>
            <person name="Lin S."/>
            <person name="Huang Z."/>
            <person name="Tang K."/>
            <person name="Wang X."/>
        </authorList>
    </citation>
    <scope>NUCLEOTIDE SEQUENCE</scope>
    <source>
        <strain evidence="6">SCSIO W_1865</strain>
        <plasmid evidence="6">unnamed1</plasmid>
    </source>
</reference>
<evidence type="ECO:0000256" key="3">
    <source>
        <dbReference type="ARBA" id="ARBA00022989"/>
    </source>
</evidence>
<keyword evidence="6" id="KW-0614">Plasmid</keyword>
<evidence type="ECO:0000256" key="4">
    <source>
        <dbReference type="ARBA" id="ARBA00023136"/>
    </source>
</evidence>
<dbReference type="Pfam" id="PF02535">
    <property type="entry name" value="Zip"/>
    <property type="match status" value="1"/>
</dbReference>
<dbReference type="GO" id="GO:0005385">
    <property type="term" value="F:zinc ion transmembrane transporter activity"/>
    <property type="evidence" value="ECO:0007669"/>
    <property type="project" value="TreeGrafter"/>
</dbReference>